<dbReference type="EMBL" id="BAAAZP010000106">
    <property type="protein sequence ID" value="GAA3687677.1"/>
    <property type="molecule type" value="Genomic_DNA"/>
</dbReference>
<accession>A0ABP7CGX7</accession>
<evidence type="ECO:0000313" key="4">
    <source>
        <dbReference type="Proteomes" id="UP001500902"/>
    </source>
</evidence>
<dbReference type="InterPro" id="IPR000086">
    <property type="entry name" value="NUDIX_hydrolase_dom"/>
</dbReference>
<evidence type="ECO:0000256" key="1">
    <source>
        <dbReference type="ARBA" id="ARBA00005582"/>
    </source>
</evidence>
<evidence type="ECO:0000259" key="2">
    <source>
        <dbReference type="PROSITE" id="PS51462"/>
    </source>
</evidence>
<dbReference type="PANTHER" id="PTHR43736:SF1">
    <property type="entry name" value="DIHYDRONEOPTERIN TRIPHOSPHATE DIPHOSPHATASE"/>
    <property type="match status" value="1"/>
</dbReference>
<dbReference type="RefSeq" id="WP_344885964.1">
    <property type="nucleotide sequence ID" value="NZ_BAAAZP010000106.1"/>
</dbReference>
<keyword evidence="4" id="KW-1185">Reference proteome</keyword>
<reference evidence="4" key="1">
    <citation type="journal article" date="2019" name="Int. J. Syst. Evol. Microbiol.">
        <title>The Global Catalogue of Microorganisms (GCM) 10K type strain sequencing project: providing services to taxonomists for standard genome sequencing and annotation.</title>
        <authorList>
            <consortium name="The Broad Institute Genomics Platform"/>
            <consortium name="The Broad Institute Genome Sequencing Center for Infectious Disease"/>
            <person name="Wu L."/>
            <person name="Ma J."/>
        </authorList>
    </citation>
    <scope>NUCLEOTIDE SEQUENCE [LARGE SCALE GENOMIC DNA]</scope>
    <source>
        <strain evidence="4">JCM 16904</strain>
    </source>
</reference>
<dbReference type="Pfam" id="PF00293">
    <property type="entry name" value="NUDIX"/>
    <property type="match status" value="1"/>
</dbReference>
<name>A0ABP7CGX7_9ACTN</name>
<proteinExistence type="inferred from homology"/>
<comment type="caution">
    <text evidence="3">The sequence shown here is derived from an EMBL/GenBank/DDBJ whole genome shotgun (WGS) entry which is preliminary data.</text>
</comment>
<dbReference type="Proteomes" id="UP001500902">
    <property type="component" value="Unassembled WGS sequence"/>
</dbReference>
<gene>
    <name evidence="3" type="ORF">GCM10022224_061110</name>
</gene>
<dbReference type="Gene3D" id="3.90.79.10">
    <property type="entry name" value="Nucleoside Triphosphate Pyrophosphohydrolase"/>
    <property type="match status" value="1"/>
</dbReference>
<dbReference type="SUPFAM" id="SSF55811">
    <property type="entry name" value="Nudix"/>
    <property type="match status" value="1"/>
</dbReference>
<protein>
    <recommendedName>
        <fullName evidence="2">Nudix hydrolase domain-containing protein</fullName>
    </recommendedName>
</protein>
<organism evidence="3 4">
    <name type="scientific">Nonomuraea antimicrobica</name>
    <dbReference type="NCBI Taxonomy" id="561173"/>
    <lineage>
        <taxon>Bacteria</taxon>
        <taxon>Bacillati</taxon>
        <taxon>Actinomycetota</taxon>
        <taxon>Actinomycetes</taxon>
        <taxon>Streptosporangiales</taxon>
        <taxon>Streptosporangiaceae</taxon>
        <taxon>Nonomuraea</taxon>
    </lineage>
</organism>
<feature type="domain" description="Nudix hydrolase" evidence="2">
    <location>
        <begin position="1"/>
        <end position="144"/>
    </location>
</feature>
<evidence type="ECO:0000313" key="3">
    <source>
        <dbReference type="EMBL" id="GAA3687677.1"/>
    </source>
</evidence>
<dbReference type="PANTHER" id="PTHR43736">
    <property type="entry name" value="ADP-RIBOSE PYROPHOSPHATASE"/>
    <property type="match status" value="1"/>
</dbReference>
<dbReference type="InterPro" id="IPR015797">
    <property type="entry name" value="NUDIX_hydrolase-like_dom_sf"/>
</dbReference>
<sequence length="152" mass="16707">MKTRVRGVLVTPDNGVLTIKRVRPTMAPYWVLPGGGVEDSDASLEEALLREVREELAGEARIHSLIHVLVGAEERQLFFLATIESWDPAKRTGPEFADPARGEYHVQEVPLTAAGIASIDLKPEQVAELLADHGPGVFELTDLRPEWFVTAS</sequence>
<comment type="similarity">
    <text evidence="1">Belongs to the Nudix hydrolase family.</text>
</comment>
<dbReference type="PROSITE" id="PS51462">
    <property type="entry name" value="NUDIX"/>
    <property type="match status" value="1"/>
</dbReference>